<reference evidence="1 2" key="1">
    <citation type="submission" date="2014-10" db="EMBL/GenBank/DDBJ databases">
        <title>Draft genome of the hookworm Ancylostoma caninum.</title>
        <authorList>
            <person name="Mitreva M."/>
        </authorList>
    </citation>
    <scope>NUCLEOTIDE SEQUENCE [LARGE SCALE GENOMIC DNA]</scope>
    <source>
        <strain evidence="1 2">Baltimore</strain>
    </source>
</reference>
<comment type="caution">
    <text evidence="1">The sequence shown here is derived from an EMBL/GenBank/DDBJ whole genome shotgun (WGS) entry which is preliminary data.</text>
</comment>
<organism evidence="1 2">
    <name type="scientific">Ancylostoma caninum</name>
    <name type="common">Dog hookworm</name>
    <dbReference type="NCBI Taxonomy" id="29170"/>
    <lineage>
        <taxon>Eukaryota</taxon>
        <taxon>Metazoa</taxon>
        <taxon>Ecdysozoa</taxon>
        <taxon>Nematoda</taxon>
        <taxon>Chromadorea</taxon>
        <taxon>Rhabditida</taxon>
        <taxon>Rhabditina</taxon>
        <taxon>Rhabditomorpha</taxon>
        <taxon>Strongyloidea</taxon>
        <taxon>Ancylostomatidae</taxon>
        <taxon>Ancylostomatinae</taxon>
        <taxon>Ancylostoma</taxon>
    </lineage>
</organism>
<dbReference type="OrthoDB" id="10576550at2759"/>
<dbReference type="InterPro" id="IPR035109">
    <property type="entry name" value="ASPR"/>
</dbReference>
<evidence type="ECO:0000313" key="1">
    <source>
        <dbReference type="EMBL" id="RCN28538.1"/>
    </source>
</evidence>
<dbReference type="Proteomes" id="UP000252519">
    <property type="component" value="Unassembled WGS sequence"/>
</dbReference>
<name>A0A368FAA1_ANCCA</name>
<dbReference type="Pfam" id="PF17641">
    <property type="entry name" value="ASPRs"/>
    <property type="match status" value="1"/>
</dbReference>
<dbReference type="AlphaFoldDB" id="A0A368FAA1"/>
<protein>
    <submittedName>
        <fullName evidence="1">Uncharacterized protein</fullName>
    </submittedName>
</protein>
<gene>
    <name evidence="1" type="ORF">ANCCAN_25718</name>
</gene>
<accession>A0A368FAA1</accession>
<evidence type="ECO:0000313" key="2">
    <source>
        <dbReference type="Proteomes" id="UP000252519"/>
    </source>
</evidence>
<dbReference type="EMBL" id="JOJR01002517">
    <property type="protein sequence ID" value="RCN28538.1"/>
    <property type="molecule type" value="Genomic_DNA"/>
</dbReference>
<proteinExistence type="predicted"/>
<sequence length="123" mass="14322">MDAELRRKIMDRHRKYQPAARGDFEIPKYDCKLEKIAKLYLDEPWTPLSSEYGSIKGLGKRGKSIDENLDEAFKAYEWNKLKEAAEGGHGREPLIPEHYGCYYDGESAVLVCIYDARIWRADY</sequence>
<keyword evidence="2" id="KW-1185">Reference proteome</keyword>